<sequence>MPRRCTDLPSGSLNRQIKRSYSSSSGSDENSLSENERQAINIELAESEATDRHRSANASRIGILSEDPSSSVVPCPVVAANLSVMRLQK</sequence>
<dbReference type="RefSeq" id="XP_065725932.1">
    <property type="nucleotide sequence ID" value="XM_065869860.1"/>
</dbReference>
<dbReference type="GeneID" id="90824385"/>
<reference evidence="2" key="2">
    <citation type="submission" date="2024-02" db="EMBL/GenBank/DDBJ databases">
        <title>Comparative genomics of Cryptococcus and Kwoniella reveals pathogenesis evolution and contrasting modes of karyotype evolution via chromosome fusion or intercentromeric recombination.</title>
        <authorList>
            <person name="Coelho M.A."/>
            <person name="David-Palma M."/>
            <person name="Shea T."/>
            <person name="Bowers K."/>
            <person name="McGinley-Smith S."/>
            <person name="Mohammad A.W."/>
            <person name="Gnirke A."/>
            <person name="Yurkov A.M."/>
            <person name="Nowrousian M."/>
            <person name="Sun S."/>
            <person name="Cuomo C.A."/>
            <person name="Heitman J."/>
        </authorList>
    </citation>
    <scope>NUCLEOTIDE SEQUENCE</scope>
    <source>
        <strain evidence="2">CBS 10118</strain>
    </source>
</reference>
<organism evidence="2 3">
    <name type="scientific">Kwoniella bestiolae CBS 10118</name>
    <dbReference type="NCBI Taxonomy" id="1296100"/>
    <lineage>
        <taxon>Eukaryota</taxon>
        <taxon>Fungi</taxon>
        <taxon>Dikarya</taxon>
        <taxon>Basidiomycota</taxon>
        <taxon>Agaricomycotina</taxon>
        <taxon>Tremellomycetes</taxon>
        <taxon>Tremellales</taxon>
        <taxon>Cryptococcaceae</taxon>
        <taxon>Kwoniella</taxon>
    </lineage>
</organism>
<dbReference type="EMBL" id="CP144542">
    <property type="protein sequence ID" value="WVW82390.1"/>
    <property type="molecule type" value="Genomic_DNA"/>
</dbReference>
<evidence type="ECO:0000313" key="2">
    <source>
        <dbReference type="EMBL" id="WVW82390.1"/>
    </source>
</evidence>
<dbReference type="AlphaFoldDB" id="A0AAJ8K7U1"/>
<feature type="region of interest" description="Disordered" evidence="1">
    <location>
        <begin position="1"/>
        <end position="37"/>
    </location>
</feature>
<proteinExistence type="predicted"/>
<reference evidence="2" key="1">
    <citation type="submission" date="2013-07" db="EMBL/GenBank/DDBJ databases">
        <authorList>
            <consortium name="The Broad Institute Genome Sequencing Platform"/>
            <person name="Cuomo C."/>
            <person name="Litvintseva A."/>
            <person name="Chen Y."/>
            <person name="Heitman J."/>
            <person name="Sun S."/>
            <person name="Springer D."/>
            <person name="Dromer F."/>
            <person name="Young S.K."/>
            <person name="Zeng Q."/>
            <person name="Gargeya S."/>
            <person name="Fitzgerald M."/>
            <person name="Abouelleil A."/>
            <person name="Alvarado L."/>
            <person name="Berlin A.M."/>
            <person name="Chapman S.B."/>
            <person name="Dewar J."/>
            <person name="Goldberg J."/>
            <person name="Griggs A."/>
            <person name="Gujja S."/>
            <person name="Hansen M."/>
            <person name="Howarth C."/>
            <person name="Imamovic A."/>
            <person name="Larimer J."/>
            <person name="McCowan C."/>
            <person name="Murphy C."/>
            <person name="Pearson M."/>
            <person name="Priest M."/>
            <person name="Roberts A."/>
            <person name="Saif S."/>
            <person name="Shea T."/>
            <person name="Sykes S."/>
            <person name="Wortman J."/>
            <person name="Nusbaum C."/>
            <person name="Birren B."/>
        </authorList>
    </citation>
    <scope>NUCLEOTIDE SEQUENCE</scope>
    <source>
        <strain evidence="2">CBS 10118</strain>
    </source>
</reference>
<feature type="compositionally biased region" description="Low complexity" evidence="1">
    <location>
        <begin position="20"/>
        <end position="33"/>
    </location>
</feature>
<dbReference type="KEGG" id="kbi:90824385"/>
<evidence type="ECO:0000256" key="1">
    <source>
        <dbReference type="SAM" id="MobiDB-lite"/>
    </source>
</evidence>
<evidence type="ECO:0000313" key="3">
    <source>
        <dbReference type="Proteomes" id="UP000092730"/>
    </source>
</evidence>
<keyword evidence="3" id="KW-1185">Reference proteome</keyword>
<gene>
    <name evidence="2" type="ORF">I302_104397</name>
</gene>
<dbReference type="Proteomes" id="UP000092730">
    <property type="component" value="Chromosome 2"/>
</dbReference>
<name>A0AAJ8K7U1_9TREE</name>
<protein>
    <submittedName>
        <fullName evidence="2">Uncharacterized protein</fullName>
    </submittedName>
</protein>
<accession>A0AAJ8K7U1</accession>